<evidence type="ECO:0000313" key="4">
    <source>
        <dbReference type="Proteomes" id="UP001229421"/>
    </source>
</evidence>
<dbReference type="EMBL" id="JAUHHV010000008">
    <property type="protein sequence ID" value="KAK1414114.1"/>
    <property type="molecule type" value="Genomic_DNA"/>
</dbReference>
<keyword evidence="2" id="KW-0812">Transmembrane</keyword>
<feature type="transmembrane region" description="Helical" evidence="2">
    <location>
        <begin position="12"/>
        <end position="34"/>
    </location>
</feature>
<protein>
    <submittedName>
        <fullName evidence="3">Uncharacterized protein</fullName>
    </submittedName>
</protein>
<keyword evidence="2" id="KW-0472">Membrane</keyword>
<accession>A0AAD8K0E6</accession>
<sequence length="155" mass="17852">MSRWHECCRKFLFLFIQNLIIHLYKKFTLASILLKPFHQRIDRPQVFGHQDLKSGVAEVEFVIVNQEMENVTSSKKRKLPEEDNAGIVDLRKLAELLFLKINKQNEDIVDLRNAMRALIQRVAELEQVMAARVANQNVPEHVAVSDDEGSVLSDA</sequence>
<proteinExistence type="predicted"/>
<keyword evidence="4" id="KW-1185">Reference proteome</keyword>
<comment type="caution">
    <text evidence="3">The sequence shown here is derived from an EMBL/GenBank/DDBJ whole genome shotgun (WGS) entry which is preliminary data.</text>
</comment>
<evidence type="ECO:0000256" key="2">
    <source>
        <dbReference type="SAM" id="Phobius"/>
    </source>
</evidence>
<reference evidence="3" key="1">
    <citation type="journal article" date="2023" name="bioRxiv">
        <title>Improved chromosome-level genome assembly for marigold (Tagetes erecta).</title>
        <authorList>
            <person name="Jiang F."/>
            <person name="Yuan L."/>
            <person name="Wang S."/>
            <person name="Wang H."/>
            <person name="Xu D."/>
            <person name="Wang A."/>
            <person name="Fan W."/>
        </authorList>
    </citation>
    <scope>NUCLEOTIDE SEQUENCE</scope>
    <source>
        <strain evidence="3">WSJ</strain>
        <tissue evidence="3">Leaf</tissue>
    </source>
</reference>
<organism evidence="3 4">
    <name type="scientific">Tagetes erecta</name>
    <name type="common">African marigold</name>
    <dbReference type="NCBI Taxonomy" id="13708"/>
    <lineage>
        <taxon>Eukaryota</taxon>
        <taxon>Viridiplantae</taxon>
        <taxon>Streptophyta</taxon>
        <taxon>Embryophyta</taxon>
        <taxon>Tracheophyta</taxon>
        <taxon>Spermatophyta</taxon>
        <taxon>Magnoliopsida</taxon>
        <taxon>eudicotyledons</taxon>
        <taxon>Gunneridae</taxon>
        <taxon>Pentapetalae</taxon>
        <taxon>asterids</taxon>
        <taxon>campanulids</taxon>
        <taxon>Asterales</taxon>
        <taxon>Asteraceae</taxon>
        <taxon>Asteroideae</taxon>
        <taxon>Heliantheae alliance</taxon>
        <taxon>Tageteae</taxon>
        <taxon>Tagetes</taxon>
    </lineage>
</organism>
<evidence type="ECO:0000256" key="1">
    <source>
        <dbReference type="SAM" id="Coils"/>
    </source>
</evidence>
<dbReference type="Proteomes" id="UP001229421">
    <property type="component" value="Unassembled WGS sequence"/>
</dbReference>
<gene>
    <name evidence="3" type="ORF">QVD17_29855</name>
</gene>
<evidence type="ECO:0000313" key="3">
    <source>
        <dbReference type="EMBL" id="KAK1414114.1"/>
    </source>
</evidence>
<name>A0AAD8K0E6_TARER</name>
<keyword evidence="1" id="KW-0175">Coiled coil</keyword>
<keyword evidence="2" id="KW-1133">Transmembrane helix</keyword>
<feature type="coiled-coil region" evidence="1">
    <location>
        <begin position="101"/>
        <end position="128"/>
    </location>
</feature>
<dbReference type="AlphaFoldDB" id="A0AAD8K0E6"/>